<feature type="compositionally biased region" description="Basic residues" evidence="1">
    <location>
        <begin position="53"/>
        <end position="69"/>
    </location>
</feature>
<evidence type="ECO:0000313" key="2">
    <source>
        <dbReference type="EMBL" id="OGI85877.1"/>
    </source>
</evidence>
<comment type="caution">
    <text evidence="2">The sequence shown here is derived from an EMBL/GenBank/DDBJ whole genome shotgun (WGS) entry which is preliminary data.</text>
</comment>
<name>A0A1F6WVH7_9BACT</name>
<dbReference type="STRING" id="1801774.A3A05_00765"/>
<dbReference type="AlphaFoldDB" id="A0A1F6WVH7"/>
<sequence length="143" mass="16335">MAPNRTILAFLGFPKIIEDNSIKRKAEKINQKVPMSNIVPKKDTSETFEKRAERKKAKTTPPPPHKHKDLGKIILPAKKREIAWEITQTVSPATKRKPFPVSIEIEVPGRKKNGNNIMIKKSDKNETLSNIFARIGFHYINKL</sequence>
<dbReference type="Proteomes" id="UP000176187">
    <property type="component" value="Unassembled WGS sequence"/>
</dbReference>
<feature type="compositionally biased region" description="Basic and acidic residues" evidence="1">
    <location>
        <begin position="40"/>
        <end position="52"/>
    </location>
</feature>
<evidence type="ECO:0000256" key="1">
    <source>
        <dbReference type="SAM" id="MobiDB-lite"/>
    </source>
</evidence>
<feature type="region of interest" description="Disordered" evidence="1">
    <location>
        <begin position="33"/>
        <end position="71"/>
    </location>
</feature>
<accession>A0A1F6WVH7</accession>
<protein>
    <submittedName>
        <fullName evidence="2">Uncharacterized protein</fullName>
    </submittedName>
</protein>
<evidence type="ECO:0000313" key="3">
    <source>
        <dbReference type="Proteomes" id="UP000176187"/>
    </source>
</evidence>
<organism evidence="2 3">
    <name type="scientific">Candidatus Nomurabacteria bacterium RIFCSPLOWO2_01_FULL_41_12</name>
    <dbReference type="NCBI Taxonomy" id="1801774"/>
    <lineage>
        <taxon>Bacteria</taxon>
        <taxon>Candidatus Nomuraibacteriota</taxon>
    </lineage>
</organism>
<dbReference type="EMBL" id="MFUY01000020">
    <property type="protein sequence ID" value="OGI85877.1"/>
    <property type="molecule type" value="Genomic_DNA"/>
</dbReference>
<proteinExistence type="predicted"/>
<gene>
    <name evidence="2" type="ORF">A3A05_00765</name>
</gene>
<reference evidence="2 3" key="1">
    <citation type="journal article" date="2016" name="Nat. Commun.">
        <title>Thousands of microbial genomes shed light on interconnected biogeochemical processes in an aquifer system.</title>
        <authorList>
            <person name="Anantharaman K."/>
            <person name="Brown C.T."/>
            <person name="Hug L.A."/>
            <person name="Sharon I."/>
            <person name="Castelle C.J."/>
            <person name="Probst A.J."/>
            <person name="Thomas B.C."/>
            <person name="Singh A."/>
            <person name="Wilkins M.J."/>
            <person name="Karaoz U."/>
            <person name="Brodie E.L."/>
            <person name="Williams K.H."/>
            <person name="Hubbard S.S."/>
            <person name="Banfield J.F."/>
        </authorList>
    </citation>
    <scope>NUCLEOTIDE SEQUENCE [LARGE SCALE GENOMIC DNA]</scope>
</reference>